<dbReference type="Proteomes" id="UP000176939">
    <property type="component" value="Unassembled WGS sequence"/>
</dbReference>
<proteinExistence type="predicted"/>
<comment type="caution">
    <text evidence="2">The sequence shown here is derived from an EMBL/GenBank/DDBJ whole genome shotgun (WGS) entry which is preliminary data.</text>
</comment>
<keyword evidence="1" id="KW-0472">Membrane</keyword>
<dbReference type="AlphaFoldDB" id="A0A1F7X254"/>
<protein>
    <submittedName>
        <fullName evidence="2">Uncharacterized protein</fullName>
    </submittedName>
</protein>
<name>A0A1F7X254_9BACT</name>
<evidence type="ECO:0000313" key="2">
    <source>
        <dbReference type="EMBL" id="OGM09057.1"/>
    </source>
</evidence>
<evidence type="ECO:0000313" key="3">
    <source>
        <dbReference type="Proteomes" id="UP000176939"/>
    </source>
</evidence>
<accession>A0A1F7X254</accession>
<reference evidence="2 3" key="1">
    <citation type="journal article" date="2016" name="Nat. Commun.">
        <title>Thousands of microbial genomes shed light on interconnected biogeochemical processes in an aquifer system.</title>
        <authorList>
            <person name="Anantharaman K."/>
            <person name="Brown C.T."/>
            <person name="Hug L.A."/>
            <person name="Sharon I."/>
            <person name="Castelle C.J."/>
            <person name="Probst A.J."/>
            <person name="Thomas B.C."/>
            <person name="Singh A."/>
            <person name="Wilkins M.J."/>
            <person name="Karaoz U."/>
            <person name="Brodie E.L."/>
            <person name="Williams K.H."/>
            <person name="Hubbard S.S."/>
            <person name="Banfield J.F."/>
        </authorList>
    </citation>
    <scope>NUCLEOTIDE SEQUENCE [LARGE SCALE GENOMIC DNA]</scope>
</reference>
<sequence>MLFWAVFTLGYIIGTFFTLVILNKKSEADDYDNHFVETRDFTKKSPWEKFNTLITVNSWKRSKQNNQSIELKEKNSGIAIT</sequence>
<dbReference type="EMBL" id="MGFQ01000029">
    <property type="protein sequence ID" value="OGM09057.1"/>
    <property type="molecule type" value="Genomic_DNA"/>
</dbReference>
<organism evidence="2 3">
    <name type="scientific">Candidatus Woesebacteria bacterium RBG_13_36_22</name>
    <dbReference type="NCBI Taxonomy" id="1802478"/>
    <lineage>
        <taxon>Bacteria</taxon>
        <taxon>Candidatus Woeseibacteriota</taxon>
    </lineage>
</organism>
<keyword evidence="1" id="KW-0812">Transmembrane</keyword>
<gene>
    <name evidence="2" type="ORF">A2Z67_00810</name>
</gene>
<keyword evidence="1" id="KW-1133">Transmembrane helix</keyword>
<evidence type="ECO:0000256" key="1">
    <source>
        <dbReference type="SAM" id="Phobius"/>
    </source>
</evidence>
<feature type="transmembrane region" description="Helical" evidence="1">
    <location>
        <begin position="6"/>
        <end position="22"/>
    </location>
</feature>